<dbReference type="WBParaSite" id="SMUV_0000973601-mRNA-1">
    <property type="protein sequence ID" value="SMUV_0000973601-mRNA-1"/>
    <property type="gene ID" value="SMUV_0000973601"/>
</dbReference>
<keyword evidence="1" id="KW-1185">Reference proteome</keyword>
<organism evidence="1 2">
    <name type="scientific">Syphacia muris</name>
    <dbReference type="NCBI Taxonomy" id="451379"/>
    <lineage>
        <taxon>Eukaryota</taxon>
        <taxon>Metazoa</taxon>
        <taxon>Ecdysozoa</taxon>
        <taxon>Nematoda</taxon>
        <taxon>Chromadorea</taxon>
        <taxon>Rhabditida</taxon>
        <taxon>Spirurina</taxon>
        <taxon>Oxyuridomorpha</taxon>
        <taxon>Oxyuroidea</taxon>
        <taxon>Oxyuridae</taxon>
        <taxon>Syphacia</taxon>
    </lineage>
</organism>
<evidence type="ECO:0000313" key="1">
    <source>
        <dbReference type="Proteomes" id="UP000046393"/>
    </source>
</evidence>
<sequence length="99" mass="11252">MRDATFRLLTFIVVDASSYRLKQQVPELYGLGTSQKSLFPSFQILASNSFLKVLQGRFFAIGSHSYSKKELDGSKLCEEDNSLHFEVNARKGRAAWILF</sequence>
<dbReference type="AlphaFoldDB" id="A0A0N5AXQ6"/>
<accession>A0A0N5AXQ6</accession>
<protein>
    <submittedName>
        <fullName evidence="2">Uncharacterized protein</fullName>
    </submittedName>
</protein>
<dbReference type="Proteomes" id="UP000046393">
    <property type="component" value="Unplaced"/>
</dbReference>
<proteinExistence type="predicted"/>
<reference evidence="2" key="1">
    <citation type="submission" date="2017-02" db="UniProtKB">
        <authorList>
            <consortium name="WormBaseParasite"/>
        </authorList>
    </citation>
    <scope>IDENTIFICATION</scope>
</reference>
<name>A0A0N5AXQ6_9BILA</name>
<evidence type="ECO:0000313" key="2">
    <source>
        <dbReference type="WBParaSite" id="SMUV_0000973601-mRNA-1"/>
    </source>
</evidence>